<dbReference type="Pfam" id="PF07510">
    <property type="entry name" value="GmrSD_C"/>
    <property type="match status" value="1"/>
</dbReference>
<accession>A0AA51R5Z0</accession>
<dbReference type="AlphaFoldDB" id="A0AA51R5Z0"/>
<dbReference type="Proteomes" id="UP001229862">
    <property type="component" value="Chromosome"/>
</dbReference>
<dbReference type="PANTHER" id="PTHR35149:SF1">
    <property type="entry name" value="DUF5655 DOMAIN-CONTAINING PROTEIN"/>
    <property type="match status" value="1"/>
</dbReference>
<feature type="domain" description="GmrSD restriction endonucleases N-terminal" evidence="1">
    <location>
        <begin position="8"/>
        <end position="215"/>
    </location>
</feature>
<dbReference type="EMBL" id="JAVFKN010000001">
    <property type="protein sequence ID" value="MDQ5766978.1"/>
    <property type="molecule type" value="Genomic_DNA"/>
</dbReference>
<evidence type="ECO:0000259" key="1">
    <source>
        <dbReference type="Pfam" id="PF03235"/>
    </source>
</evidence>
<protein>
    <submittedName>
        <fullName evidence="4">DUF262 domain-containing protein</fullName>
    </submittedName>
</protein>
<evidence type="ECO:0000313" key="5">
    <source>
        <dbReference type="Proteomes" id="UP001223336"/>
    </source>
</evidence>
<keyword evidence="5" id="KW-1185">Reference proteome</keyword>
<dbReference type="InterPro" id="IPR004919">
    <property type="entry name" value="GmrSD_N"/>
</dbReference>
<organism evidence="4">
    <name type="scientific">Thiothrix subterranea</name>
    <dbReference type="NCBI Taxonomy" id="2735563"/>
    <lineage>
        <taxon>Bacteria</taxon>
        <taxon>Pseudomonadati</taxon>
        <taxon>Pseudomonadota</taxon>
        <taxon>Gammaproteobacteria</taxon>
        <taxon>Thiotrichales</taxon>
        <taxon>Thiotrichaceae</taxon>
        <taxon>Thiothrix</taxon>
    </lineage>
</organism>
<reference evidence="4 5" key="1">
    <citation type="submission" date="2023-08" db="EMBL/GenBank/DDBJ databases">
        <title>New molecular markers tilS and rpoB for phylogenetic and monitoring studies of the genus Thiothrix biodiversity.</title>
        <authorList>
            <person name="Ravin N.V."/>
            <person name="Smolyakov D."/>
            <person name="Markov N.D."/>
            <person name="Beletsky A.V."/>
            <person name="Mardanov A.V."/>
            <person name="Rudenko T.S."/>
            <person name="Grabovich M.Y."/>
        </authorList>
    </citation>
    <scope>NUCLEOTIDE SEQUENCE</scope>
    <source>
        <strain evidence="4">DNT52</strain>
        <strain evidence="3 5">H33</strain>
    </source>
</reference>
<evidence type="ECO:0000313" key="3">
    <source>
        <dbReference type="EMBL" id="MDQ5766978.1"/>
    </source>
</evidence>
<proteinExistence type="predicted"/>
<dbReference type="InterPro" id="IPR011089">
    <property type="entry name" value="GmrSD_C"/>
</dbReference>
<name>A0AA51R5Z0_9GAMM</name>
<sequence>MQNGNVKIKDLFNGDRIFNIPKYQRAYAWEEEENLAYFLDDLKNQRSEKSYFLGTLLFHERKSRGEYEFVDVVDGQQRLTTIIIFMKVMINILIDQGSNKVSNKTYSRYIYDGHSYKLELENEDSSFLHNKIFGDTDAIEFETPSQKRLYLAKVYFYNELSSLNLTDLENIFSILIEADVILYVVNKISDATQIFELLNDRGKKLTDLEGIKSFLMYRIGCLNLKDNGDQSIDTIQNNFASIYRKIEKYNINENDVLRYHTIAFEESKAHYYNNPEGFIKNKINAFFKESIDDLEIKHEIMAYTERLRNGFDIFNIIKENSISLDHLNNLFMIGRVNPFYPLLMHTYKYNFNNFSEFSRDLTKFTFRSSLVGLKNDNEVFYKYIRNAENFSNLFKWITNDNWWDINKRADETLSNRNHYVRINNNIIKYILFSYENHLRKIKGYPLITIETYFSDDKREKLNIEHITAQRAKNINSTIEFEENYLHSLGNLVLDTISSNSRKSNNSVDDKLQEYSKSPIMSQNEINDEKIDWDNIEEVKLFIDKRNEMLLSFIKTHLL</sequence>
<dbReference type="RefSeq" id="WP_308133219.1">
    <property type="nucleotide sequence ID" value="NZ_CP133197.1"/>
</dbReference>
<dbReference type="Pfam" id="PF03235">
    <property type="entry name" value="GmrSD_N"/>
    <property type="match status" value="1"/>
</dbReference>
<dbReference type="PANTHER" id="PTHR35149">
    <property type="entry name" value="SLL5132 PROTEIN"/>
    <property type="match status" value="1"/>
</dbReference>
<evidence type="ECO:0000313" key="4">
    <source>
        <dbReference type="EMBL" id="WML88161.1"/>
    </source>
</evidence>
<feature type="domain" description="GmrSD restriction endonucleases C-terminal" evidence="2">
    <location>
        <begin position="412"/>
        <end position="534"/>
    </location>
</feature>
<evidence type="ECO:0000259" key="2">
    <source>
        <dbReference type="Pfam" id="PF07510"/>
    </source>
</evidence>
<gene>
    <name evidence="3" type="ORF">RCC75_00445</name>
    <name evidence="4" type="ORF">RCG00_07235</name>
</gene>
<dbReference type="EMBL" id="CP133217">
    <property type="protein sequence ID" value="WML88161.1"/>
    <property type="molecule type" value="Genomic_DNA"/>
</dbReference>
<dbReference type="Proteomes" id="UP001223336">
    <property type="component" value="Unassembled WGS sequence"/>
</dbReference>